<proteinExistence type="predicted"/>
<dbReference type="InterPro" id="IPR009057">
    <property type="entry name" value="Homeodomain-like_sf"/>
</dbReference>
<gene>
    <name evidence="5" type="ORF">SAMN02746066_03091</name>
</gene>
<accession>A0A1M7L605</accession>
<evidence type="ECO:0000313" key="6">
    <source>
        <dbReference type="Proteomes" id="UP000184038"/>
    </source>
</evidence>
<keyword evidence="1" id="KW-0805">Transcription regulation</keyword>
<dbReference type="Pfam" id="PF12833">
    <property type="entry name" value="HTH_18"/>
    <property type="match status" value="1"/>
</dbReference>
<dbReference type="InterPro" id="IPR050959">
    <property type="entry name" value="MarA-like"/>
</dbReference>
<dbReference type="PROSITE" id="PS00041">
    <property type="entry name" value="HTH_ARAC_FAMILY_1"/>
    <property type="match status" value="1"/>
</dbReference>
<evidence type="ECO:0000259" key="4">
    <source>
        <dbReference type="PROSITE" id="PS01124"/>
    </source>
</evidence>
<dbReference type="InterPro" id="IPR018062">
    <property type="entry name" value="HTH_AraC-typ_CS"/>
</dbReference>
<dbReference type="SMART" id="SM00342">
    <property type="entry name" value="HTH_ARAC"/>
    <property type="match status" value="1"/>
</dbReference>
<dbReference type="OrthoDB" id="8365150at2"/>
<evidence type="ECO:0000256" key="3">
    <source>
        <dbReference type="ARBA" id="ARBA00023163"/>
    </source>
</evidence>
<dbReference type="GO" id="GO:0003700">
    <property type="term" value="F:DNA-binding transcription factor activity"/>
    <property type="evidence" value="ECO:0007669"/>
    <property type="project" value="InterPro"/>
</dbReference>
<reference evidence="5 6" key="1">
    <citation type="submission" date="2016-11" db="EMBL/GenBank/DDBJ databases">
        <authorList>
            <person name="Jaros S."/>
            <person name="Januszkiewicz K."/>
            <person name="Wedrychowicz H."/>
        </authorList>
    </citation>
    <scope>NUCLEOTIDE SEQUENCE [LARGE SCALE GENOMIC DNA]</scope>
    <source>
        <strain evidence="5 6">DSM 15930</strain>
    </source>
</reference>
<dbReference type="STRING" id="1120996.SAMN02746066_03091"/>
<dbReference type="GO" id="GO:0043565">
    <property type="term" value="F:sequence-specific DNA binding"/>
    <property type="evidence" value="ECO:0007669"/>
    <property type="project" value="InterPro"/>
</dbReference>
<dbReference type="Proteomes" id="UP000184038">
    <property type="component" value="Unassembled WGS sequence"/>
</dbReference>
<keyword evidence="3" id="KW-0804">Transcription</keyword>
<evidence type="ECO:0000256" key="1">
    <source>
        <dbReference type="ARBA" id="ARBA00023015"/>
    </source>
</evidence>
<evidence type="ECO:0000256" key="2">
    <source>
        <dbReference type="ARBA" id="ARBA00023125"/>
    </source>
</evidence>
<dbReference type="PROSITE" id="PS01124">
    <property type="entry name" value="HTH_ARAC_FAMILY_2"/>
    <property type="match status" value="1"/>
</dbReference>
<organism evidence="5 6">
    <name type="scientific">Anaerosporobacter mobilis DSM 15930</name>
    <dbReference type="NCBI Taxonomy" id="1120996"/>
    <lineage>
        <taxon>Bacteria</taxon>
        <taxon>Bacillati</taxon>
        <taxon>Bacillota</taxon>
        <taxon>Clostridia</taxon>
        <taxon>Lachnospirales</taxon>
        <taxon>Lachnospiraceae</taxon>
        <taxon>Anaerosporobacter</taxon>
    </lineage>
</organism>
<dbReference type="InterPro" id="IPR018060">
    <property type="entry name" value="HTH_AraC"/>
</dbReference>
<dbReference type="EMBL" id="FRCP01000015">
    <property type="protein sequence ID" value="SHM73301.1"/>
    <property type="molecule type" value="Genomic_DNA"/>
</dbReference>
<dbReference type="AlphaFoldDB" id="A0A1M7L605"/>
<protein>
    <submittedName>
        <fullName evidence="5">AraC-type DNA-binding protein</fullName>
    </submittedName>
</protein>
<dbReference type="InterPro" id="IPR020449">
    <property type="entry name" value="Tscrpt_reg_AraC-type_HTH"/>
</dbReference>
<keyword evidence="6" id="KW-1185">Reference proteome</keyword>
<dbReference type="SUPFAM" id="SSF46689">
    <property type="entry name" value="Homeodomain-like"/>
    <property type="match status" value="2"/>
</dbReference>
<sequence>MDYTSVSNIKKYIEKHFSEEISLNLLAKEFGYSKYHLNRMFAESTGKTLYAYIMERRLFEAEWLLLNTDTPIIEIAQMIGYTSQQSFTKAFGQRFECSPASYRNNHYRMTEAPKIRQIHSQPHNPNTIIMRWERMAA</sequence>
<feature type="domain" description="HTH araC/xylS-type" evidence="4">
    <location>
        <begin position="7"/>
        <end position="105"/>
    </location>
</feature>
<dbReference type="PRINTS" id="PR00032">
    <property type="entry name" value="HTHARAC"/>
</dbReference>
<evidence type="ECO:0000313" key="5">
    <source>
        <dbReference type="EMBL" id="SHM73301.1"/>
    </source>
</evidence>
<dbReference type="Gene3D" id="1.10.10.60">
    <property type="entry name" value="Homeodomain-like"/>
    <property type="match status" value="2"/>
</dbReference>
<name>A0A1M7L605_9FIRM</name>
<keyword evidence="2 5" id="KW-0238">DNA-binding</keyword>
<dbReference type="PANTHER" id="PTHR47504">
    <property type="entry name" value="RIGHT ORIGIN-BINDING PROTEIN"/>
    <property type="match status" value="1"/>
</dbReference>
<dbReference type="RefSeq" id="WP_073289299.1">
    <property type="nucleotide sequence ID" value="NZ_FRCP01000015.1"/>
</dbReference>
<dbReference type="PANTHER" id="PTHR47504:SF5">
    <property type="entry name" value="RIGHT ORIGIN-BINDING PROTEIN"/>
    <property type="match status" value="1"/>
</dbReference>